<dbReference type="InterPro" id="IPR011990">
    <property type="entry name" value="TPR-like_helical_dom_sf"/>
</dbReference>
<evidence type="ECO:0008006" key="4">
    <source>
        <dbReference type="Google" id="ProtNLM"/>
    </source>
</evidence>
<evidence type="ECO:0000313" key="3">
    <source>
        <dbReference type="Proteomes" id="UP000676917"/>
    </source>
</evidence>
<protein>
    <recommendedName>
        <fullName evidence="4">Tetratricopeptide repeat protein</fullName>
    </recommendedName>
</protein>
<dbReference type="InterPro" id="IPR019734">
    <property type="entry name" value="TPR_rpt"/>
</dbReference>
<dbReference type="EMBL" id="BORP01000001">
    <property type="protein sequence ID" value="GIO25396.1"/>
    <property type="molecule type" value="Genomic_DNA"/>
</dbReference>
<proteinExistence type="predicted"/>
<keyword evidence="3" id="KW-1185">Reference proteome</keyword>
<reference evidence="2" key="1">
    <citation type="submission" date="2021-03" db="EMBL/GenBank/DDBJ databases">
        <title>Antimicrobial resistance genes in bacteria isolated from Japanese honey, and their potential for conferring macrolide and lincosamide resistance in the American foulbrood pathogen Paenibacillus larvae.</title>
        <authorList>
            <person name="Okamoto M."/>
            <person name="Kumagai M."/>
            <person name="Kanamori H."/>
            <person name="Takamatsu D."/>
        </authorList>
    </citation>
    <scope>NUCLEOTIDE SEQUENCE</scope>
    <source>
        <strain evidence="2">J43TS3</strain>
    </source>
</reference>
<dbReference type="AlphaFoldDB" id="A0A919X4K5"/>
<comment type="caution">
    <text evidence="2">The sequence shown here is derived from an EMBL/GenBank/DDBJ whole genome shotgun (WGS) entry which is preliminary data.</text>
</comment>
<gene>
    <name evidence="2" type="ORF">J43TS3_00070</name>
</gene>
<dbReference type="RefSeq" id="WP_212918956.1">
    <property type="nucleotide sequence ID" value="NZ_BORP01000001.1"/>
</dbReference>
<dbReference type="Gene3D" id="1.25.40.10">
    <property type="entry name" value="Tetratricopeptide repeat domain"/>
    <property type="match status" value="1"/>
</dbReference>
<evidence type="ECO:0000256" key="1">
    <source>
        <dbReference type="PROSITE-ProRule" id="PRU00339"/>
    </source>
</evidence>
<accession>A0A919X4K5</accession>
<feature type="repeat" description="TPR" evidence="1">
    <location>
        <begin position="113"/>
        <end position="146"/>
    </location>
</feature>
<sequence>MTIENELINKSYYQTLVAENEKEHPIKVLGEMYMNEMQKKRPDLSSIRYAQGEVYFLNNDYEAAIYKWGTPLDDRLIPWAQKNIADAHFEMGLLELAEECYKAVDTDVMELKVEVLLQLFSLYIQQGSTEKAIDAIKNAVQLNPDYSYVTQIAQSYFEDIKDWNSAVELAVNESIRTQSLSWVSILEEYVEQGLTYDFQPNYFNEVLVTVLHIDKLRFESLSELLWNSYKHSNLYIPWLKEINQLLLTYNLEEAYMWKKLPNLFKESYFDLISGEFLISDISMLIQDHLTNWLEISTVSDSLISSSAILAWNDIFPSDLDVTLVSKAEDYFEHSNSYQYGRQEGIKLFESIKQWAEKEGLLDDLYVNIMPMIEEYNIEVASPSKIRSIIKATIAFLVEKRIEVENAVIDNINWDEELLVKLQDIQLQLDDMEKVEARVIKDSFRKIKNDLSQHMMLTLPELLRNCSELVHEDSDFGKLHVDLNDEMNRRIADYMENTALHDFKHAFQRWIEDCEREFNDCQIKINEISEGFNYQYNEEKIVLEGDFKVLDDWKRDMERISRGMLHIEKANIMLRNNPSQLLLKGAGKLLGSISKSNEKLHSKYKNYIENGDYSQITQEIINPLIKQLELFEGSIEWDISKFFSNSLEVLNRVSEELHGDIEKQNYSLETMRNQPEIYRDPLTLFELRLRQYELMNTIS</sequence>
<dbReference type="Proteomes" id="UP000676917">
    <property type="component" value="Unassembled WGS sequence"/>
</dbReference>
<name>A0A919X4K5_9BACI</name>
<dbReference type="SUPFAM" id="SSF48452">
    <property type="entry name" value="TPR-like"/>
    <property type="match status" value="1"/>
</dbReference>
<evidence type="ECO:0000313" key="2">
    <source>
        <dbReference type="EMBL" id="GIO25396.1"/>
    </source>
</evidence>
<dbReference type="Pfam" id="PF13181">
    <property type="entry name" value="TPR_8"/>
    <property type="match status" value="1"/>
</dbReference>
<dbReference type="PROSITE" id="PS50005">
    <property type="entry name" value="TPR"/>
    <property type="match status" value="1"/>
</dbReference>
<keyword evidence="1" id="KW-0802">TPR repeat</keyword>
<organism evidence="2 3">
    <name type="scientific">Ornithinibacillus bavariensis</name>
    <dbReference type="NCBI Taxonomy" id="545502"/>
    <lineage>
        <taxon>Bacteria</taxon>
        <taxon>Bacillati</taxon>
        <taxon>Bacillota</taxon>
        <taxon>Bacilli</taxon>
        <taxon>Bacillales</taxon>
        <taxon>Bacillaceae</taxon>
        <taxon>Ornithinibacillus</taxon>
    </lineage>
</organism>